<keyword evidence="4" id="KW-1185">Reference proteome</keyword>
<feature type="chain" id="PRO_5046074792" evidence="2">
    <location>
        <begin position="26"/>
        <end position="177"/>
    </location>
</feature>
<gene>
    <name evidence="3" type="ORF">OCL06_07540</name>
</gene>
<evidence type="ECO:0000313" key="4">
    <source>
        <dbReference type="Proteomes" id="UP001209257"/>
    </source>
</evidence>
<feature type="compositionally biased region" description="Polar residues" evidence="1">
    <location>
        <begin position="56"/>
        <end position="79"/>
    </location>
</feature>
<feature type="compositionally biased region" description="Polar residues" evidence="1">
    <location>
        <begin position="28"/>
        <end position="47"/>
    </location>
</feature>
<proteinExistence type="predicted"/>
<evidence type="ECO:0000313" key="3">
    <source>
        <dbReference type="EMBL" id="MCU7554447.1"/>
    </source>
</evidence>
<evidence type="ECO:0000256" key="1">
    <source>
        <dbReference type="SAM" id="MobiDB-lite"/>
    </source>
</evidence>
<keyword evidence="2" id="KW-0732">Signal</keyword>
<dbReference type="RefSeq" id="WP_262993151.1">
    <property type="nucleotide sequence ID" value="NZ_JAOTJC010000007.1"/>
</dbReference>
<dbReference type="Proteomes" id="UP001209257">
    <property type="component" value="Unassembled WGS sequence"/>
</dbReference>
<organism evidence="3 4">
    <name type="scientific">Alteromonas salexigens</name>
    <dbReference type="NCBI Taxonomy" id="2982530"/>
    <lineage>
        <taxon>Bacteria</taxon>
        <taxon>Pseudomonadati</taxon>
        <taxon>Pseudomonadota</taxon>
        <taxon>Gammaproteobacteria</taxon>
        <taxon>Alteromonadales</taxon>
        <taxon>Alteromonadaceae</taxon>
        <taxon>Alteromonas/Salinimonas group</taxon>
        <taxon>Alteromonas</taxon>
    </lineage>
</organism>
<feature type="region of interest" description="Disordered" evidence="1">
    <location>
        <begin position="28"/>
        <end position="90"/>
    </location>
</feature>
<sequence length="177" mass="19614">MKVALLLLAIALGGLAYLLHGDSNAPTVEQKQQLPQENGKSANQNTGEKLPGTRTIKVNSPKSAQPIQEKTPATTSQKTPQRKHKADVIPKDNEMIRWVKDDDELAELDAEMGLREPTELDQLRFEDELAEAKAQLPENTDGVSYIPLETVELEEPTSAEDYMISEPLEESATMDDF</sequence>
<reference evidence="4" key="1">
    <citation type="submission" date="2023-07" db="EMBL/GenBank/DDBJ databases">
        <title>Study on multiphase classification of strain Alteromonas salexigens isolated from the Yellow Sea.</title>
        <authorList>
            <person name="Sun L."/>
        </authorList>
    </citation>
    <scope>NUCLEOTIDE SEQUENCE [LARGE SCALE GENOMIC DNA]</scope>
    <source>
        <strain evidence="4">ASW11-19</strain>
    </source>
</reference>
<feature type="region of interest" description="Disordered" evidence="1">
    <location>
        <begin position="152"/>
        <end position="177"/>
    </location>
</feature>
<name>A0ABT2VNJ7_9ALTE</name>
<protein>
    <submittedName>
        <fullName evidence="3">Uncharacterized protein</fullName>
    </submittedName>
</protein>
<feature type="signal peptide" evidence="2">
    <location>
        <begin position="1"/>
        <end position="25"/>
    </location>
</feature>
<feature type="compositionally biased region" description="Acidic residues" evidence="1">
    <location>
        <begin position="167"/>
        <end position="177"/>
    </location>
</feature>
<dbReference type="EMBL" id="JAOTJC010000007">
    <property type="protein sequence ID" value="MCU7554447.1"/>
    <property type="molecule type" value="Genomic_DNA"/>
</dbReference>
<accession>A0ABT2VNJ7</accession>
<comment type="caution">
    <text evidence="3">The sequence shown here is derived from an EMBL/GenBank/DDBJ whole genome shotgun (WGS) entry which is preliminary data.</text>
</comment>
<evidence type="ECO:0000256" key="2">
    <source>
        <dbReference type="SAM" id="SignalP"/>
    </source>
</evidence>